<gene>
    <name evidence="9" type="ordered locus">Francci3_3898</name>
</gene>
<dbReference type="InterPro" id="IPR004254">
    <property type="entry name" value="AdipoR/HlyIII-related"/>
</dbReference>
<comment type="similarity">
    <text evidence="2">Belongs to the UPF0073 (Hly-III) family.</text>
</comment>
<dbReference type="KEGG" id="fra:Francci3_3898"/>
<keyword evidence="4 8" id="KW-0812">Transmembrane</keyword>
<proteinExistence type="inferred from homology"/>
<organism evidence="9 10">
    <name type="scientific">Frankia casuarinae (strain DSM 45818 / CECT 9043 / HFP020203 / CcI3)</name>
    <dbReference type="NCBI Taxonomy" id="106370"/>
    <lineage>
        <taxon>Bacteria</taxon>
        <taxon>Bacillati</taxon>
        <taxon>Actinomycetota</taxon>
        <taxon>Actinomycetes</taxon>
        <taxon>Frankiales</taxon>
        <taxon>Frankiaceae</taxon>
        <taxon>Frankia</taxon>
    </lineage>
</organism>
<dbReference type="EMBL" id="CP000249">
    <property type="protein sequence ID" value="ABD13248.1"/>
    <property type="molecule type" value="Genomic_DNA"/>
</dbReference>
<feature type="transmembrane region" description="Helical" evidence="8">
    <location>
        <begin position="196"/>
        <end position="215"/>
    </location>
</feature>
<sequence length="305" mass="33435">MRTRTYSWTFRQNPQYRGSSRPRSGSLDCTARSVRSRAIASAQKRRIHHAPIRTDRCRPAPLRDGGNPRVIVLGVASLVQQPAGPPQTDIASHPRDLVRPRMRGWLHAGAFPISLTLGVIAVALATTLRARLGVAVYALSIAALFGTSALYHRTMWSTSRARARMKRLDHSMIFVFIAGTYTPFALIAMPPTTARVVLAVVWGGAGLGVAIRMLWLHSPRYLTVPLYIALGWVAVFVIPELAHRAGIASMVLLLVGGVCYSLGAVVYACRRPDPAPTIFGYHEVFHAFTLVAATCHYIALLFAIY</sequence>
<keyword evidence="7" id="KW-0862">Zinc</keyword>
<dbReference type="GO" id="GO:0005886">
    <property type="term" value="C:plasma membrane"/>
    <property type="evidence" value="ECO:0007669"/>
    <property type="project" value="UniProtKB-SubCell"/>
</dbReference>
<dbReference type="GO" id="GO:0140911">
    <property type="term" value="F:pore-forming activity"/>
    <property type="evidence" value="ECO:0007669"/>
    <property type="project" value="InterPro"/>
</dbReference>
<dbReference type="Proteomes" id="UP000001937">
    <property type="component" value="Chromosome"/>
</dbReference>
<dbReference type="NCBIfam" id="TIGR01065">
    <property type="entry name" value="hlyIII"/>
    <property type="match status" value="1"/>
</dbReference>
<dbReference type="HOGENOM" id="CLU_051078_2_2_11"/>
<dbReference type="InterPro" id="IPR005744">
    <property type="entry name" value="Hy-lIII"/>
</dbReference>
<feature type="binding site" evidence="7">
    <location>
        <position position="282"/>
    </location>
    <ligand>
        <name>Zn(2+)</name>
        <dbReference type="ChEBI" id="CHEBI:29105"/>
    </ligand>
</feature>
<dbReference type="PANTHER" id="PTHR20855:SF3">
    <property type="entry name" value="LD03007P"/>
    <property type="match status" value="1"/>
</dbReference>
<feature type="binding site" evidence="7">
    <location>
        <position position="152"/>
    </location>
    <ligand>
        <name>Zn(2+)</name>
        <dbReference type="ChEBI" id="CHEBI:29105"/>
    </ligand>
</feature>
<evidence type="ECO:0000256" key="3">
    <source>
        <dbReference type="ARBA" id="ARBA00022475"/>
    </source>
</evidence>
<name>Q2J644_FRACC</name>
<keyword evidence="7" id="KW-0479">Metal-binding</keyword>
<dbReference type="AlphaFoldDB" id="Q2J644"/>
<dbReference type="PANTHER" id="PTHR20855">
    <property type="entry name" value="ADIPOR/PROGESTIN RECEPTOR-RELATED"/>
    <property type="match status" value="1"/>
</dbReference>
<keyword evidence="3" id="KW-1003">Cell membrane</keyword>
<evidence type="ECO:0000256" key="8">
    <source>
        <dbReference type="SAM" id="Phobius"/>
    </source>
</evidence>
<evidence type="ECO:0000256" key="7">
    <source>
        <dbReference type="PIRSR" id="PIRSR604254-1"/>
    </source>
</evidence>
<keyword evidence="10" id="KW-1185">Reference proteome</keyword>
<dbReference type="GO" id="GO:0046872">
    <property type="term" value="F:metal ion binding"/>
    <property type="evidence" value="ECO:0007669"/>
    <property type="project" value="UniProtKB-KW"/>
</dbReference>
<keyword evidence="6 8" id="KW-0472">Membrane</keyword>
<feature type="transmembrane region" description="Helical" evidence="8">
    <location>
        <begin position="222"/>
        <end position="239"/>
    </location>
</feature>
<evidence type="ECO:0000256" key="6">
    <source>
        <dbReference type="ARBA" id="ARBA00023136"/>
    </source>
</evidence>
<evidence type="ECO:0000313" key="10">
    <source>
        <dbReference type="Proteomes" id="UP000001937"/>
    </source>
</evidence>
<dbReference type="PhylomeDB" id="Q2J644"/>
<protein>
    <submittedName>
        <fullName evidence="9">Channel protein, hemolysin III family</fullName>
    </submittedName>
</protein>
<evidence type="ECO:0000313" key="9">
    <source>
        <dbReference type="EMBL" id="ABD13248.1"/>
    </source>
</evidence>
<dbReference type="Pfam" id="PF03006">
    <property type="entry name" value="HlyIII"/>
    <property type="match status" value="1"/>
</dbReference>
<feature type="transmembrane region" description="Helical" evidence="8">
    <location>
        <begin position="132"/>
        <end position="151"/>
    </location>
</feature>
<evidence type="ECO:0000256" key="5">
    <source>
        <dbReference type="ARBA" id="ARBA00022989"/>
    </source>
</evidence>
<accession>Q2J644</accession>
<evidence type="ECO:0000256" key="1">
    <source>
        <dbReference type="ARBA" id="ARBA00004651"/>
    </source>
</evidence>
<feature type="transmembrane region" description="Helical" evidence="8">
    <location>
        <begin position="281"/>
        <end position="304"/>
    </location>
</feature>
<feature type="transmembrane region" description="Helical" evidence="8">
    <location>
        <begin position="172"/>
        <end position="190"/>
    </location>
</feature>
<dbReference type="eggNOG" id="COG1272">
    <property type="taxonomic scope" value="Bacteria"/>
</dbReference>
<comment type="subcellular location">
    <subcellularLocation>
        <location evidence="1">Cell membrane</location>
        <topology evidence="1">Multi-pass membrane protein</topology>
    </subcellularLocation>
</comment>
<keyword evidence="5 8" id="KW-1133">Transmembrane helix</keyword>
<dbReference type="STRING" id="106370.Francci3_3898"/>
<feature type="transmembrane region" description="Helical" evidence="8">
    <location>
        <begin position="245"/>
        <end position="269"/>
    </location>
</feature>
<feature type="transmembrane region" description="Helical" evidence="8">
    <location>
        <begin position="105"/>
        <end position="126"/>
    </location>
</feature>
<evidence type="ECO:0000256" key="4">
    <source>
        <dbReference type="ARBA" id="ARBA00022692"/>
    </source>
</evidence>
<evidence type="ECO:0000256" key="2">
    <source>
        <dbReference type="ARBA" id="ARBA00008488"/>
    </source>
</evidence>
<reference evidence="9 10" key="1">
    <citation type="journal article" date="2007" name="Genome Res.">
        <title>Genome characteristics of facultatively symbiotic Frankia sp. strains reflect host range and host plant biogeography.</title>
        <authorList>
            <person name="Normand P."/>
            <person name="Lapierre P."/>
            <person name="Tisa L.S."/>
            <person name="Gogarten J.P."/>
            <person name="Alloisio N."/>
            <person name="Bagnarol E."/>
            <person name="Bassi C.A."/>
            <person name="Berry A.M."/>
            <person name="Bickhart D.M."/>
            <person name="Choisne N."/>
            <person name="Couloux A."/>
            <person name="Cournoyer B."/>
            <person name="Cruveiller S."/>
            <person name="Daubin V."/>
            <person name="Demange N."/>
            <person name="Francino M.P."/>
            <person name="Goltsman E."/>
            <person name="Huang Y."/>
            <person name="Kopp O.R."/>
            <person name="Labarre L."/>
            <person name="Lapidus A."/>
            <person name="Lavire C."/>
            <person name="Marechal J."/>
            <person name="Martinez M."/>
            <person name="Mastronunzio J.E."/>
            <person name="Mullin B.C."/>
            <person name="Niemann J."/>
            <person name="Pujic P."/>
            <person name="Rawnsley T."/>
            <person name="Rouy Z."/>
            <person name="Schenowitz C."/>
            <person name="Sellstedt A."/>
            <person name="Tavares F."/>
            <person name="Tomkins J.P."/>
            <person name="Vallenet D."/>
            <person name="Valverde C."/>
            <person name="Wall L.G."/>
            <person name="Wang Y."/>
            <person name="Medigue C."/>
            <person name="Benson D.R."/>
        </authorList>
    </citation>
    <scope>NUCLEOTIDE SEQUENCE [LARGE SCALE GENOMIC DNA]</scope>
    <source>
        <strain evidence="10">DSM 45818 / CECT 9043 / CcI3</strain>
    </source>
</reference>
<feature type="binding site" evidence="7">
    <location>
        <position position="286"/>
    </location>
    <ligand>
        <name>Zn(2+)</name>
        <dbReference type="ChEBI" id="CHEBI:29105"/>
    </ligand>
</feature>